<reference evidence="2 3" key="1">
    <citation type="submission" date="2023-08" db="EMBL/GenBank/DDBJ databases">
        <title>Black Yeasts Isolated from many extreme environments.</title>
        <authorList>
            <person name="Coleine C."/>
            <person name="Stajich J.E."/>
            <person name="Selbmann L."/>
        </authorList>
    </citation>
    <scope>NUCLEOTIDE SEQUENCE [LARGE SCALE GENOMIC DNA]</scope>
    <source>
        <strain evidence="2 3">CCFEE 5792</strain>
    </source>
</reference>
<name>A0AAV9N6L7_9EURO</name>
<organism evidence="2 3">
    <name type="scientific">Exophiala bonariae</name>
    <dbReference type="NCBI Taxonomy" id="1690606"/>
    <lineage>
        <taxon>Eukaryota</taxon>
        <taxon>Fungi</taxon>
        <taxon>Dikarya</taxon>
        <taxon>Ascomycota</taxon>
        <taxon>Pezizomycotina</taxon>
        <taxon>Eurotiomycetes</taxon>
        <taxon>Chaetothyriomycetidae</taxon>
        <taxon>Chaetothyriales</taxon>
        <taxon>Herpotrichiellaceae</taxon>
        <taxon>Exophiala</taxon>
    </lineage>
</organism>
<dbReference type="GeneID" id="89974170"/>
<dbReference type="InterPro" id="IPR000182">
    <property type="entry name" value="GNAT_dom"/>
</dbReference>
<evidence type="ECO:0000259" key="1">
    <source>
        <dbReference type="PROSITE" id="PS51186"/>
    </source>
</evidence>
<dbReference type="GO" id="GO:0016747">
    <property type="term" value="F:acyltransferase activity, transferring groups other than amino-acyl groups"/>
    <property type="evidence" value="ECO:0007669"/>
    <property type="project" value="InterPro"/>
</dbReference>
<comment type="caution">
    <text evidence="2">The sequence shown here is derived from an EMBL/GenBank/DDBJ whole genome shotgun (WGS) entry which is preliminary data.</text>
</comment>
<dbReference type="PROSITE" id="PS51186">
    <property type="entry name" value="GNAT"/>
    <property type="match status" value="1"/>
</dbReference>
<gene>
    <name evidence="2" type="ORF">LTR84_005996</name>
</gene>
<dbReference type="InterPro" id="IPR016181">
    <property type="entry name" value="Acyl_CoA_acyltransferase"/>
</dbReference>
<dbReference type="RefSeq" id="XP_064703784.1">
    <property type="nucleotide sequence ID" value="XM_064849560.1"/>
</dbReference>
<keyword evidence="3" id="KW-1185">Reference proteome</keyword>
<proteinExistence type="predicted"/>
<dbReference type="EMBL" id="JAVRRD010000022">
    <property type="protein sequence ID" value="KAK5048326.1"/>
    <property type="molecule type" value="Genomic_DNA"/>
</dbReference>
<dbReference type="CDD" id="cd04301">
    <property type="entry name" value="NAT_SF"/>
    <property type="match status" value="1"/>
</dbReference>
<evidence type="ECO:0000313" key="3">
    <source>
        <dbReference type="Proteomes" id="UP001358417"/>
    </source>
</evidence>
<dbReference type="PANTHER" id="PTHR42791">
    <property type="entry name" value="GNAT FAMILY ACETYLTRANSFERASE"/>
    <property type="match status" value="1"/>
</dbReference>
<dbReference type="SUPFAM" id="SSF55729">
    <property type="entry name" value="Acyl-CoA N-acyltransferases (Nat)"/>
    <property type="match status" value="1"/>
</dbReference>
<dbReference type="InterPro" id="IPR052523">
    <property type="entry name" value="Trichothecene_AcTrans"/>
</dbReference>
<dbReference type="AlphaFoldDB" id="A0AAV9N6L7"/>
<sequence>MSSAGPTPSPPPQPGTKIVIKPITSVTDIPKLAEISQAALENDTMFEFRARCGAASIYDIAMEKLTSAVNNPARFSMFKAVAVPVHAAEGDDVVDHDEVIVGYTQWMLGYLETPKMDPFAPKTPPTSTTFEANITNITTSEKKEKQAGSVVAALEAVASSGDPSDDSKPYYSNPDEDYSRRMGNAYIKAIRGKRHLCLHRLIVHPAYQRQGIGQKLLDWGIETADRENVVSWLFARPAGSRLYERNGWKVHTTIAFPVLDENLHVPASMAMLRLPRVKTG</sequence>
<accession>A0AAV9N6L7</accession>
<dbReference type="PANTHER" id="PTHR42791:SF1">
    <property type="entry name" value="N-ACETYLTRANSFERASE DOMAIN-CONTAINING PROTEIN"/>
    <property type="match status" value="1"/>
</dbReference>
<protein>
    <recommendedName>
        <fullName evidence="1">N-acetyltransferase domain-containing protein</fullName>
    </recommendedName>
</protein>
<dbReference type="Proteomes" id="UP001358417">
    <property type="component" value="Unassembled WGS sequence"/>
</dbReference>
<dbReference type="Gene3D" id="3.40.630.30">
    <property type="match status" value="1"/>
</dbReference>
<feature type="domain" description="N-acetyltransferase" evidence="1">
    <location>
        <begin position="137"/>
        <end position="272"/>
    </location>
</feature>
<dbReference type="Pfam" id="PF13508">
    <property type="entry name" value="Acetyltransf_7"/>
    <property type="match status" value="1"/>
</dbReference>
<evidence type="ECO:0000313" key="2">
    <source>
        <dbReference type="EMBL" id="KAK5048326.1"/>
    </source>
</evidence>